<dbReference type="Gene3D" id="3.50.50.60">
    <property type="entry name" value="FAD/NAD(P)-binding domain"/>
    <property type="match status" value="1"/>
</dbReference>
<protein>
    <submittedName>
        <fullName evidence="2">tRNA 5-methylaminomethyl-2-thiouridine biosynthesis bifunctional protein MnmC</fullName>
    </submittedName>
</protein>
<dbReference type="PANTHER" id="PTHR13847">
    <property type="entry name" value="SARCOSINE DEHYDROGENASE-RELATED"/>
    <property type="match status" value="1"/>
</dbReference>
<accession>A0A5J4YNY7</accession>
<sequence length="507" mass="54917">MSGCGFTWCYLGRPPRRPHSRVAKSPQCAERANRKPTFRLNGFGLRRNHDNVAMRAVEQPAHDRESGREVASALICGGGLAGLAVAYQLCVRRGLRVFVVDPIGADGVGTGGASAVAAGLLHPFSPRMTRAWMGAEAFESAMRLVHSVQQNERERGGNTSAEQPVWKNCGILRLLRNDVQVDQGRASANAFGPDEVQFLDADQVCARMPPTDKSAAKNQFPGVFIPQGNVVDVPRYLRGLWRLCEQTGRATWVKRAIGRDMGIHTLAAELGVDHIVVAAGAWSKMLAAEELATLGIVPVRGQNLHLTLCSDQSSTPTRDLEFALISEKYVVPGFVRNIHPDGKNCSELICGATFEYARDGVTEDDLFDLAADLSSPQIGNMCGFIEQNLYTAPVSLCGTDSERDPITATDIRRRAVAGVRAVPKRSHLGSVPYAGKSGDIWYLTALGSRGLLYHNFLAEALADAVVDDDYRIIPSAARRAMAEEVEGRSESISGLDSHAASFAYETQ</sequence>
<keyword evidence="3" id="KW-1185">Reference proteome</keyword>
<comment type="caution">
    <text evidence="2">The sequence shown here is derived from an EMBL/GenBank/DDBJ whole genome shotgun (WGS) entry which is preliminary data.</text>
</comment>
<evidence type="ECO:0000259" key="1">
    <source>
        <dbReference type="Pfam" id="PF01266"/>
    </source>
</evidence>
<dbReference type="PANTHER" id="PTHR13847:SF261">
    <property type="entry name" value="FAD-DEPENDENT OXIDOREDUCTASE FAMILY PROTEIN"/>
    <property type="match status" value="1"/>
</dbReference>
<name>A0A5J4YNY7_PORPP</name>
<evidence type="ECO:0000313" key="3">
    <source>
        <dbReference type="Proteomes" id="UP000324585"/>
    </source>
</evidence>
<dbReference type="AlphaFoldDB" id="A0A5J4YNY7"/>
<dbReference type="EMBL" id="VRMN01000008">
    <property type="protein sequence ID" value="KAA8492905.1"/>
    <property type="molecule type" value="Genomic_DNA"/>
</dbReference>
<dbReference type="SUPFAM" id="SSF51905">
    <property type="entry name" value="FAD/NAD(P)-binding domain"/>
    <property type="match status" value="1"/>
</dbReference>
<dbReference type="OMA" id="CKYWLFG"/>
<reference evidence="3" key="1">
    <citation type="journal article" date="2019" name="Nat. Commun.">
        <title>Expansion of phycobilisome linker gene families in mesophilic red algae.</title>
        <authorList>
            <person name="Lee J."/>
            <person name="Kim D."/>
            <person name="Bhattacharya D."/>
            <person name="Yoon H.S."/>
        </authorList>
    </citation>
    <scope>NUCLEOTIDE SEQUENCE [LARGE SCALE GENOMIC DNA]</scope>
    <source>
        <strain evidence="3">CCMP 1328</strain>
    </source>
</reference>
<evidence type="ECO:0000313" key="2">
    <source>
        <dbReference type="EMBL" id="KAA8492905.1"/>
    </source>
</evidence>
<proteinExistence type="predicted"/>
<organism evidence="2 3">
    <name type="scientific">Porphyridium purpureum</name>
    <name type="common">Red alga</name>
    <name type="synonym">Porphyridium cruentum</name>
    <dbReference type="NCBI Taxonomy" id="35688"/>
    <lineage>
        <taxon>Eukaryota</taxon>
        <taxon>Rhodophyta</taxon>
        <taxon>Bangiophyceae</taxon>
        <taxon>Porphyridiales</taxon>
        <taxon>Porphyridiaceae</taxon>
        <taxon>Porphyridium</taxon>
    </lineage>
</organism>
<dbReference type="OrthoDB" id="5297at2759"/>
<dbReference type="GO" id="GO:0005737">
    <property type="term" value="C:cytoplasm"/>
    <property type="evidence" value="ECO:0007669"/>
    <property type="project" value="TreeGrafter"/>
</dbReference>
<dbReference type="Gene3D" id="3.30.9.10">
    <property type="entry name" value="D-Amino Acid Oxidase, subunit A, domain 2"/>
    <property type="match status" value="1"/>
</dbReference>
<feature type="domain" description="FAD dependent oxidoreductase" evidence="1">
    <location>
        <begin position="74"/>
        <end position="463"/>
    </location>
</feature>
<dbReference type="InterPro" id="IPR006076">
    <property type="entry name" value="FAD-dep_OxRdtase"/>
</dbReference>
<dbReference type="InterPro" id="IPR036188">
    <property type="entry name" value="FAD/NAD-bd_sf"/>
</dbReference>
<gene>
    <name evidence="2" type="ORF">FVE85_9177</name>
</gene>
<dbReference type="Pfam" id="PF01266">
    <property type="entry name" value="DAO"/>
    <property type="match status" value="1"/>
</dbReference>
<dbReference type="Proteomes" id="UP000324585">
    <property type="component" value="Unassembled WGS sequence"/>
</dbReference>